<keyword evidence="2" id="KW-0812">Transmembrane</keyword>
<feature type="region of interest" description="Disordered" evidence="1">
    <location>
        <begin position="308"/>
        <end position="401"/>
    </location>
</feature>
<evidence type="ECO:0000313" key="5">
    <source>
        <dbReference type="Proteomes" id="UP000076502"/>
    </source>
</evidence>
<feature type="signal peptide" evidence="3">
    <location>
        <begin position="1"/>
        <end position="34"/>
    </location>
</feature>
<keyword evidence="2" id="KW-0472">Membrane</keyword>
<keyword evidence="5" id="KW-1185">Reference proteome</keyword>
<feature type="region of interest" description="Disordered" evidence="1">
    <location>
        <begin position="247"/>
        <end position="285"/>
    </location>
</feature>
<evidence type="ECO:0000256" key="3">
    <source>
        <dbReference type="SAM" id="SignalP"/>
    </source>
</evidence>
<dbReference type="OrthoDB" id="6345081at2759"/>
<keyword evidence="3" id="KW-0732">Signal</keyword>
<dbReference type="Proteomes" id="UP000076502">
    <property type="component" value="Unassembled WGS sequence"/>
</dbReference>
<dbReference type="OMA" id="YSRPRHY"/>
<feature type="compositionally biased region" description="Low complexity" evidence="1">
    <location>
        <begin position="330"/>
        <end position="350"/>
    </location>
</feature>
<evidence type="ECO:0000313" key="4">
    <source>
        <dbReference type="EMBL" id="KZC13078.1"/>
    </source>
</evidence>
<dbReference type="STRING" id="178035.A0A154PP93"/>
<evidence type="ECO:0000256" key="1">
    <source>
        <dbReference type="SAM" id="MobiDB-lite"/>
    </source>
</evidence>
<gene>
    <name evidence="4" type="ORF">WN55_05483</name>
</gene>
<reference evidence="4 5" key="1">
    <citation type="submission" date="2015-07" db="EMBL/GenBank/DDBJ databases">
        <title>The genome of Dufourea novaeangliae.</title>
        <authorList>
            <person name="Pan H."/>
            <person name="Kapheim K."/>
        </authorList>
    </citation>
    <scope>NUCLEOTIDE SEQUENCE [LARGE SCALE GENOMIC DNA]</scope>
    <source>
        <strain evidence="4">0120121106</strain>
        <tissue evidence="4">Whole body</tissue>
    </source>
</reference>
<evidence type="ECO:0000256" key="2">
    <source>
        <dbReference type="SAM" id="Phobius"/>
    </source>
</evidence>
<proteinExistence type="predicted"/>
<evidence type="ECO:0008006" key="6">
    <source>
        <dbReference type="Google" id="ProtNLM"/>
    </source>
</evidence>
<dbReference type="AlphaFoldDB" id="A0A154PP93"/>
<name>A0A154PP93_DUFNO</name>
<feature type="chain" id="PRO_5007599642" description="EB domain-containing protein" evidence="3">
    <location>
        <begin position="35"/>
        <end position="479"/>
    </location>
</feature>
<protein>
    <recommendedName>
        <fullName evidence="6">EB domain-containing protein</fullName>
    </recommendedName>
</protein>
<feature type="compositionally biased region" description="Low complexity" evidence="1">
    <location>
        <begin position="251"/>
        <end position="261"/>
    </location>
</feature>
<feature type="transmembrane region" description="Helical" evidence="2">
    <location>
        <begin position="194"/>
        <end position="215"/>
    </location>
</feature>
<dbReference type="EMBL" id="KQ434980">
    <property type="protein sequence ID" value="KZC13078.1"/>
    <property type="molecule type" value="Genomic_DNA"/>
</dbReference>
<feature type="compositionally biased region" description="Basic and acidic residues" evidence="1">
    <location>
        <begin position="351"/>
        <end position="363"/>
    </location>
</feature>
<sequence>MSALPSALRLTCCRSWLLLICLVFLVSSCGSVAGRDRLATRQLLHAGDDVRGSSFNEEEEDDDNVDVYDEQDYLEENITAAKGQYLGSPCDVSCNPELQHVFCDSVTGHCECEKFYPVRLGPTKGCAKPKRLGEQCFYRATCTFTDQHSTCTQVQHHAVCDCEVGYHRVSLSRPNKKVFCAEDLVLITTDVPTLLFIASGIAIFTAMICFVLKLFSRARYTRPRHYANANHAPPMLFSSDTGIPLTLHGGRPSSRSSQRSSTAGPLTYAFTRRPSSGGSRGPLVPASRAGAARAAAILLISCHLQATKGGNKHRRTLSDVAEGSSDGLGSRRPSLSSIHSSTSSARSYSARRLEKERNEKEQRQALQELRLAKQREQEKQQQQQQQVAPTPSPRTPHSTDELLPSVEEGKEVFYNEQVPTTSVATEETPAKTMAITKAAIATTSMNASRYSEATPVTTSTTSIFETNIAPRATGDIFQV</sequence>
<accession>A0A154PP93</accession>
<feature type="compositionally biased region" description="Basic and acidic residues" evidence="1">
    <location>
        <begin position="370"/>
        <end position="379"/>
    </location>
</feature>
<keyword evidence="2" id="KW-1133">Transmembrane helix</keyword>
<organism evidence="4 5">
    <name type="scientific">Dufourea novaeangliae</name>
    <name type="common">Sweat bee</name>
    <dbReference type="NCBI Taxonomy" id="178035"/>
    <lineage>
        <taxon>Eukaryota</taxon>
        <taxon>Metazoa</taxon>
        <taxon>Ecdysozoa</taxon>
        <taxon>Arthropoda</taxon>
        <taxon>Hexapoda</taxon>
        <taxon>Insecta</taxon>
        <taxon>Pterygota</taxon>
        <taxon>Neoptera</taxon>
        <taxon>Endopterygota</taxon>
        <taxon>Hymenoptera</taxon>
        <taxon>Apocrita</taxon>
        <taxon>Aculeata</taxon>
        <taxon>Apoidea</taxon>
        <taxon>Anthophila</taxon>
        <taxon>Halictidae</taxon>
        <taxon>Rophitinae</taxon>
        <taxon>Dufourea</taxon>
    </lineage>
</organism>